<reference evidence="1 2" key="1">
    <citation type="submission" date="2017-08" db="EMBL/GenBank/DDBJ databases">
        <title>Complete genome of Colwellia sp. NB097-1, a psychrophile bacterium ioslated from Bering Sea.</title>
        <authorList>
            <person name="Chen X."/>
        </authorList>
    </citation>
    <scope>NUCLEOTIDE SEQUENCE [LARGE SCALE GENOMIC DNA]</scope>
    <source>
        <strain evidence="1 2">NB097-1</strain>
    </source>
</reference>
<evidence type="ECO:0008006" key="3">
    <source>
        <dbReference type="Google" id="ProtNLM"/>
    </source>
</evidence>
<proteinExistence type="predicted"/>
<name>A0A222GE11_9GAMM</name>
<dbReference type="Proteomes" id="UP000202259">
    <property type="component" value="Chromosome"/>
</dbReference>
<organism evidence="1 2">
    <name type="scientific">Cognaticolwellia beringensis</name>
    <dbReference type="NCBI Taxonomy" id="1967665"/>
    <lineage>
        <taxon>Bacteria</taxon>
        <taxon>Pseudomonadati</taxon>
        <taxon>Pseudomonadota</taxon>
        <taxon>Gammaproteobacteria</taxon>
        <taxon>Alteromonadales</taxon>
        <taxon>Colwelliaceae</taxon>
        <taxon>Cognaticolwellia</taxon>
    </lineage>
</organism>
<evidence type="ECO:0000313" key="2">
    <source>
        <dbReference type="Proteomes" id="UP000202259"/>
    </source>
</evidence>
<dbReference type="EMBL" id="CP020465">
    <property type="protein sequence ID" value="ASP50090.1"/>
    <property type="molecule type" value="Genomic_DNA"/>
</dbReference>
<keyword evidence="2" id="KW-1185">Reference proteome</keyword>
<protein>
    <recommendedName>
        <fullName evidence="3">Pyrrolidone-carboxylate peptidase</fullName>
    </recommendedName>
</protein>
<dbReference type="OrthoDB" id="4555199at2"/>
<sequence length="380" mass="42509">MSLSCSLSANSEAINFDELTVEELRIDTAIEKLPHVATRLSSRVEKFTHQINQATNYTVLTQLIIRHGSGLWTDAKKSFNQLNDYDDRPLYWARLQMSKALRSSSAFAELFENQQHKLLWSLELLSRGQMDIKFDKKADKKILLTGFDPFFLDRYIDQSNPSGVVALSLDDLVVSLEGQTAEIEVLIVPVRFADFDQGMIEELLSPYIAEKSVDMVITVSMGRENFDLERYPALRRSANAPDNLNVLTGATKSNPLVPRLNHAELRGPEFVEFSLPISSMLKGAGKYQINDNRTVSTLSGGTFNGQTLTDLIKQTSVSGSGGSYLSNEISYRSILLRDQHNLTLPVGHIHTPRIKAFDQQALMDIVNQTKNIITQGVAEL</sequence>
<dbReference type="SUPFAM" id="SSF53182">
    <property type="entry name" value="Pyrrolidone carboxyl peptidase (pyroglutamate aminopeptidase)"/>
    <property type="match status" value="1"/>
</dbReference>
<dbReference type="InterPro" id="IPR036440">
    <property type="entry name" value="Peptidase_C15-like_sf"/>
</dbReference>
<accession>A0A222GE11</accession>
<dbReference type="AlphaFoldDB" id="A0A222GE11"/>
<dbReference type="Gene3D" id="3.40.630.20">
    <property type="entry name" value="Peptidase C15, pyroglutamyl peptidase I-like"/>
    <property type="match status" value="1"/>
</dbReference>
<gene>
    <name evidence="1" type="ORF">B5D82_18365</name>
</gene>
<dbReference type="KEGG" id="cber:B5D82_18365"/>
<evidence type="ECO:0000313" key="1">
    <source>
        <dbReference type="EMBL" id="ASP50090.1"/>
    </source>
</evidence>